<evidence type="ECO:0000313" key="1">
    <source>
        <dbReference type="EMBL" id="KAI5647133.1"/>
    </source>
</evidence>
<gene>
    <name evidence="1" type="ORF">M9H77_33138</name>
</gene>
<dbReference type="EMBL" id="CM044708">
    <property type="protein sequence ID" value="KAI5647133.1"/>
    <property type="molecule type" value="Genomic_DNA"/>
</dbReference>
<name>A0ACB9ZI39_CATRO</name>
<comment type="caution">
    <text evidence="1">The sequence shown here is derived from an EMBL/GenBank/DDBJ whole genome shotgun (WGS) entry which is preliminary data.</text>
</comment>
<sequence length="477" mass="52979">METKQEHEKIHQILVKFLNGKHRAVNFTTPTINVATLKQKIQTLTSIPSNLQLLLLPFNQPTVLSCDHKILNIGNDEPRSAGDGNFPMVVHLLLRLRGGKGGFGSLLRGAATKAGQKKTNNFDACRDMSGRRLRHVNAEKKLEEWKAEAEERKLEKMAEEYIKKKSKEMKKTKGKGGEDVEKYVDKYREDSAKCMEEVERSVRESIKSLVASKRKGAQGVESSSKRFKIWMGKRKLGESDSEDMDDDDDSEDEGEENDKSDVTDNGNHSDWSTEADQSSGSVTEVKHDVASFGEVPSNSGSEEEKDSGAEEYKESDESSHEPGLGVSEEKLPSREEADKFCLEMSVISGPTEEGVCKKSDSSDVVEREEQPAQTISSLAEEEASSVKVDGNSMSKSDIQDEVMTNTSAEALNPEKPLNLEDFNSASELEVLGMERLKSELQERGLKCGGTLQERAARLFLLKTTPLEMLPKKLLAKK</sequence>
<accession>A0ACB9ZI39</accession>
<organism evidence="1 2">
    <name type="scientific">Catharanthus roseus</name>
    <name type="common">Madagascar periwinkle</name>
    <name type="synonym">Vinca rosea</name>
    <dbReference type="NCBI Taxonomy" id="4058"/>
    <lineage>
        <taxon>Eukaryota</taxon>
        <taxon>Viridiplantae</taxon>
        <taxon>Streptophyta</taxon>
        <taxon>Embryophyta</taxon>
        <taxon>Tracheophyta</taxon>
        <taxon>Spermatophyta</taxon>
        <taxon>Magnoliopsida</taxon>
        <taxon>eudicotyledons</taxon>
        <taxon>Gunneridae</taxon>
        <taxon>Pentapetalae</taxon>
        <taxon>asterids</taxon>
        <taxon>lamiids</taxon>
        <taxon>Gentianales</taxon>
        <taxon>Apocynaceae</taxon>
        <taxon>Rauvolfioideae</taxon>
        <taxon>Vinceae</taxon>
        <taxon>Catharanthinae</taxon>
        <taxon>Catharanthus</taxon>
    </lineage>
</organism>
<keyword evidence="2" id="KW-1185">Reference proteome</keyword>
<reference evidence="2" key="1">
    <citation type="journal article" date="2023" name="Nat. Plants">
        <title>Single-cell RNA sequencing provides a high-resolution roadmap for understanding the multicellular compartmentation of specialized metabolism.</title>
        <authorList>
            <person name="Sun S."/>
            <person name="Shen X."/>
            <person name="Li Y."/>
            <person name="Li Y."/>
            <person name="Wang S."/>
            <person name="Li R."/>
            <person name="Zhang H."/>
            <person name="Shen G."/>
            <person name="Guo B."/>
            <person name="Wei J."/>
            <person name="Xu J."/>
            <person name="St-Pierre B."/>
            <person name="Chen S."/>
            <person name="Sun C."/>
        </authorList>
    </citation>
    <scope>NUCLEOTIDE SEQUENCE [LARGE SCALE GENOMIC DNA]</scope>
</reference>
<protein>
    <submittedName>
        <fullName evidence="1">Uncharacterized protein</fullName>
    </submittedName>
</protein>
<dbReference type="Proteomes" id="UP001060085">
    <property type="component" value="Linkage Group LG08"/>
</dbReference>
<evidence type="ECO:0000313" key="2">
    <source>
        <dbReference type="Proteomes" id="UP001060085"/>
    </source>
</evidence>
<proteinExistence type="predicted"/>